<dbReference type="Gene3D" id="3.40.50.2000">
    <property type="entry name" value="Glycogen Phosphorylase B"/>
    <property type="match status" value="1"/>
</dbReference>
<evidence type="ECO:0000313" key="2">
    <source>
        <dbReference type="Proteomes" id="UP000198891"/>
    </source>
</evidence>
<dbReference type="EMBL" id="FNPZ01000004">
    <property type="protein sequence ID" value="SDZ41281.1"/>
    <property type="molecule type" value="Genomic_DNA"/>
</dbReference>
<dbReference type="GO" id="GO:0016740">
    <property type="term" value="F:transferase activity"/>
    <property type="evidence" value="ECO:0007669"/>
    <property type="project" value="UniProtKB-KW"/>
</dbReference>
<dbReference type="Proteomes" id="UP000198891">
    <property type="component" value="Unassembled WGS sequence"/>
</dbReference>
<protein>
    <submittedName>
        <fullName evidence="1">Glycosyltransferase involved in cell wall bisynthesis</fullName>
    </submittedName>
</protein>
<dbReference type="SUPFAM" id="SSF53756">
    <property type="entry name" value="UDP-Glycosyltransferase/glycogen phosphorylase"/>
    <property type="match status" value="1"/>
</dbReference>
<keyword evidence="1" id="KW-0808">Transferase</keyword>
<reference evidence="1 2" key="1">
    <citation type="submission" date="2016-10" db="EMBL/GenBank/DDBJ databases">
        <authorList>
            <person name="de Groot N.N."/>
        </authorList>
    </citation>
    <scope>NUCLEOTIDE SEQUENCE [LARGE SCALE GENOMIC DNA]</scope>
    <source>
        <strain evidence="1 2">CGMCC 4.3491</strain>
    </source>
</reference>
<gene>
    <name evidence="1" type="ORF">SAMN05216554_3683</name>
</gene>
<name>A0A1H3SUS4_9MICO</name>
<dbReference type="STRING" id="381665.SAMN05216554_3683"/>
<dbReference type="OrthoDB" id="647453at2"/>
<keyword evidence="2" id="KW-1185">Reference proteome</keyword>
<accession>A0A1H3SUS4</accession>
<organism evidence="1 2">
    <name type="scientific">Herbiconiux ginsengi</name>
    <dbReference type="NCBI Taxonomy" id="381665"/>
    <lineage>
        <taxon>Bacteria</taxon>
        <taxon>Bacillati</taxon>
        <taxon>Actinomycetota</taxon>
        <taxon>Actinomycetes</taxon>
        <taxon>Micrococcales</taxon>
        <taxon>Microbacteriaceae</taxon>
        <taxon>Herbiconiux</taxon>
    </lineage>
</organism>
<proteinExistence type="predicted"/>
<sequence>MSPNRFVSRLLGGRRAGPPRVGYLVYGGGGRHPATAHIRVVGPLTRAAAAGRISATQIDQVRFAHGGDPAEYDVVLVQRDVVEPDHVDAFLAECARRRVRLVFEADDDFVTGPARERLLQHGYFSTKLDALRQVVGAADAVIVSTDELAATMAPFGAPVTVAPNALDPALWGADADGGSVGSAIDSAREFVSDDGEFRMLYAGTATHAGDLALLRETVQTLRDETGGRVVLETIGVTGEDGDWYRRLPVPDHAVNLPDFVRWLRSMSGRWSLGLAPLADEDFNRSKSDLKFLEYSMLGLPVVASAVEPYRGIPAHGGIGVANTAEAWGDAIRSVLAESSANAERAATARRYVESERFEPVGERWLKAVTARRGR</sequence>
<dbReference type="AlphaFoldDB" id="A0A1H3SUS4"/>
<evidence type="ECO:0000313" key="1">
    <source>
        <dbReference type="EMBL" id="SDZ41281.1"/>
    </source>
</evidence>
<dbReference type="RefSeq" id="WP_092556518.1">
    <property type="nucleotide sequence ID" value="NZ_FNPZ01000004.1"/>
</dbReference>